<dbReference type="PROSITE" id="PS00430">
    <property type="entry name" value="TONB_DEPENDENT_REC_1"/>
    <property type="match status" value="1"/>
</dbReference>
<dbReference type="Gene3D" id="3.40.50.1820">
    <property type="entry name" value="alpha/beta hydrolase"/>
    <property type="match status" value="1"/>
</dbReference>
<sequence>MKKKKNILIVLTIILVLILTSAVIYLNTYYKADESVEVMASKQPTITIIDKDKYIELLPREKSDVGFIFYPGGKVDEKAYIKFMQKIADKGFNVYIAKMPFKLAVFNSNAANQIIKDNKDINTWAIGGHSLGGVMAESFAYSNQDKIKALAFYGSYPLSDKSLKESHIKVISLWGSEDKVADLDKIKASKDDLPDTTVFKEIDGGNHGGFGSYGHQKGDGEAIIDNNQQQAIAAEATVNMLKDIK</sequence>
<keyword evidence="3" id="KW-1185">Reference proteome</keyword>
<reference evidence="2 3" key="1">
    <citation type="submission" date="2020-07" db="EMBL/GenBank/DDBJ databases">
        <title>A new beta-1,3-glucan-decomposing anaerobic bacterium isolated from anoxic soil subjected to biological soil disinfestation.</title>
        <authorList>
            <person name="Ueki A."/>
            <person name="Tonouchi A."/>
        </authorList>
    </citation>
    <scope>NUCLEOTIDE SEQUENCE [LARGE SCALE GENOMIC DNA]</scope>
    <source>
        <strain evidence="2 3">TW1</strain>
    </source>
</reference>
<organism evidence="2 3">
    <name type="scientific">Clostridium fungisolvens</name>
    <dbReference type="NCBI Taxonomy" id="1604897"/>
    <lineage>
        <taxon>Bacteria</taxon>
        <taxon>Bacillati</taxon>
        <taxon>Bacillota</taxon>
        <taxon>Clostridia</taxon>
        <taxon>Eubacteriales</taxon>
        <taxon>Clostridiaceae</taxon>
        <taxon>Clostridium</taxon>
    </lineage>
</organism>
<dbReference type="InterPro" id="IPR029058">
    <property type="entry name" value="AB_hydrolase_fold"/>
</dbReference>
<dbReference type="RefSeq" id="WP_183276496.1">
    <property type="nucleotide sequence ID" value="NZ_BLZR01000001.1"/>
</dbReference>
<protein>
    <recommendedName>
        <fullName evidence="1">Alpha/beta hydrolase fold-5 domain-containing protein</fullName>
    </recommendedName>
</protein>
<dbReference type="InterPro" id="IPR010916">
    <property type="entry name" value="TonB_box_CS"/>
</dbReference>
<evidence type="ECO:0000313" key="2">
    <source>
        <dbReference type="EMBL" id="GFP74961.1"/>
    </source>
</evidence>
<dbReference type="InterPro" id="IPR029059">
    <property type="entry name" value="AB_hydrolase_5"/>
</dbReference>
<comment type="caution">
    <text evidence="2">The sequence shown here is derived from an EMBL/GenBank/DDBJ whole genome shotgun (WGS) entry which is preliminary data.</text>
</comment>
<gene>
    <name evidence="2" type="ORF">bsdtw1_01025</name>
</gene>
<name>A0A6V8SDQ8_9CLOT</name>
<dbReference type="SUPFAM" id="SSF53474">
    <property type="entry name" value="alpha/beta-Hydrolases"/>
    <property type="match status" value="1"/>
</dbReference>
<dbReference type="AlphaFoldDB" id="A0A6V8SDQ8"/>
<evidence type="ECO:0000259" key="1">
    <source>
        <dbReference type="Pfam" id="PF12695"/>
    </source>
</evidence>
<dbReference type="GO" id="GO:0016787">
    <property type="term" value="F:hydrolase activity"/>
    <property type="evidence" value="ECO:0007669"/>
    <property type="project" value="InterPro"/>
</dbReference>
<dbReference type="Pfam" id="PF12695">
    <property type="entry name" value="Abhydrolase_5"/>
    <property type="match status" value="1"/>
</dbReference>
<proteinExistence type="predicted"/>
<accession>A0A6V8SDQ8</accession>
<evidence type="ECO:0000313" key="3">
    <source>
        <dbReference type="Proteomes" id="UP000580568"/>
    </source>
</evidence>
<feature type="domain" description="Alpha/beta hydrolase fold-5" evidence="1">
    <location>
        <begin position="67"/>
        <end position="230"/>
    </location>
</feature>
<dbReference type="Proteomes" id="UP000580568">
    <property type="component" value="Unassembled WGS sequence"/>
</dbReference>
<dbReference type="EMBL" id="BLZR01000001">
    <property type="protein sequence ID" value="GFP74961.1"/>
    <property type="molecule type" value="Genomic_DNA"/>
</dbReference>